<feature type="signal peptide" evidence="8">
    <location>
        <begin position="1"/>
        <end position="21"/>
    </location>
</feature>
<comment type="caution">
    <text evidence="10">The sequence shown here is derived from an EMBL/GenBank/DDBJ whole genome shotgun (WGS) entry which is preliminary data.</text>
</comment>
<feature type="coiled-coil region" evidence="6">
    <location>
        <begin position="685"/>
        <end position="726"/>
    </location>
</feature>
<keyword evidence="8" id="KW-0732">Signal</keyword>
<keyword evidence="2" id="KW-0238">DNA-binding</keyword>
<dbReference type="PROSITE" id="PS50217">
    <property type="entry name" value="BZIP"/>
    <property type="match status" value="1"/>
</dbReference>
<evidence type="ECO:0000313" key="11">
    <source>
        <dbReference type="Proteomes" id="UP000807504"/>
    </source>
</evidence>
<feature type="compositionally biased region" description="Basic and acidic residues" evidence="7">
    <location>
        <begin position="501"/>
        <end position="512"/>
    </location>
</feature>
<feature type="chain" id="PRO_5035850044" evidence="8">
    <location>
        <begin position="22"/>
        <end position="870"/>
    </location>
</feature>
<evidence type="ECO:0000256" key="5">
    <source>
        <dbReference type="ARBA" id="ARBA00023242"/>
    </source>
</evidence>
<evidence type="ECO:0000259" key="9">
    <source>
        <dbReference type="PROSITE" id="PS50217"/>
    </source>
</evidence>
<reference evidence="10" key="2">
    <citation type="submission" date="2020-06" db="EMBL/GenBank/DDBJ databases">
        <authorList>
            <person name="Sheffer M."/>
        </authorList>
    </citation>
    <scope>NUCLEOTIDE SEQUENCE</scope>
</reference>
<accession>A0A8T0F4H2</accession>
<dbReference type="SUPFAM" id="SSF57959">
    <property type="entry name" value="Leucine zipper domain"/>
    <property type="match status" value="1"/>
</dbReference>
<proteinExistence type="predicted"/>
<dbReference type="GO" id="GO:0000978">
    <property type="term" value="F:RNA polymerase II cis-regulatory region sequence-specific DNA binding"/>
    <property type="evidence" value="ECO:0007669"/>
    <property type="project" value="InterPro"/>
</dbReference>
<keyword evidence="4" id="KW-0804">Transcription</keyword>
<evidence type="ECO:0000256" key="6">
    <source>
        <dbReference type="SAM" id="Coils"/>
    </source>
</evidence>
<keyword evidence="1" id="KW-0805">Transcription regulation</keyword>
<keyword evidence="11" id="KW-1185">Reference proteome</keyword>
<dbReference type="InterPro" id="IPR008917">
    <property type="entry name" value="TF_DNA-bd_sf"/>
</dbReference>
<dbReference type="GO" id="GO:0005634">
    <property type="term" value="C:nucleus"/>
    <property type="evidence" value="ECO:0007669"/>
    <property type="project" value="TreeGrafter"/>
</dbReference>
<organism evidence="10 11">
    <name type="scientific">Argiope bruennichi</name>
    <name type="common">Wasp spider</name>
    <name type="synonym">Aranea bruennichi</name>
    <dbReference type="NCBI Taxonomy" id="94029"/>
    <lineage>
        <taxon>Eukaryota</taxon>
        <taxon>Metazoa</taxon>
        <taxon>Ecdysozoa</taxon>
        <taxon>Arthropoda</taxon>
        <taxon>Chelicerata</taxon>
        <taxon>Arachnida</taxon>
        <taxon>Araneae</taxon>
        <taxon>Araneomorphae</taxon>
        <taxon>Entelegynae</taxon>
        <taxon>Araneoidea</taxon>
        <taxon>Araneidae</taxon>
        <taxon>Argiope</taxon>
    </lineage>
</organism>
<evidence type="ECO:0000256" key="8">
    <source>
        <dbReference type="SAM" id="SignalP"/>
    </source>
</evidence>
<feature type="compositionally biased region" description="Basic and acidic residues" evidence="7">
    <location>
        <begin position="605"/>
        <end position="628"/>
    </location>
</feature>
<reference evidence="10" key="1">
    <citation type="journal article" date="2020" name="bioRxiv">
        <title>Chromosome-level reference genome of the European wasp spider Argiope bruennichi: a resource for studies on range expansion and evolutionary adaptation.</title>
        <authorList>
            <person name="Sheffer M.M."/>
            <person name="Hoppe A."/>
            <person name="Krehenwinkel H."/>
            <person name="Uhl G."/>
            <person name="Kuss A.W."/>
            <person name="Jensen L."/>
            <person name="Jensen C."/>
            <person name="Gillespie R.G."/>
            <person name="Hoff K.J."/>
            <person name="Prost S."/>
        </authorList>
    </citation>
    <scope>NUCLEOTIDE SEQUENCE</scope>
</reference>
<evidence type="ECO:0000256" key="4">
    <source>
        <dbReference type="ARBA" id="ARBA00023163"/>
    </source>
</evidence>
<dbReference type="SUPFAM" id="SSF47454">
    <property type="entry name" value="A DNA-binding domain in eukaryotic transcription factors"/>
    <property type="match status" value="1"/>
</dbReference>
<dbReference type="InterPro" id="IPR004826">
    <property type="entry name" value="bZIP_Maf"/>
</dbReference>
<evidence type="ECO:0000256" key="2">
    <source>
        <dbReference type="ARBA" id="ARBA00023125"/>
    </source>
</evidence>
<evidence type="ECO:0000256" key="3">
    <source>
        <dbReference type="ARBA" id="ARBA00023159"/>
    </source>
</evidence>
<feature type="region of interest" description="Disordered" evidence="7">
    <location>
        <begin position="496"/>
        <end position="523"/>
    </location>
</feature>
<feature type="domain" description="BZIP" evidence="9">
    <location>
        <begin position="667"/>
        <end position="730"/>
    </location>
</feature>
<dbReference type="GO" id="GO:0000981">
    <property type="term" value="F:DNA-binding transcription factor activity, RNA polymerase II-specific"/>
    <property type="evidence" value="ECO:0007669"/>
    <property type="project" value="TreeGrafter"/>
</dbReference>
<dbReference type="Gene3D" id="1.10.880.10">
    <property type="entry name" value="Transcription factor, Skn-1-like, DNA-binding domain"/>
    <property type="match status" value="1"/>
</dbReference>
<evidence type="ECO:0000313" key="10">
    <source>
        <dbReference type="EMBL" id="KAF8784300.1"/>
    </source>
</evidence>
<dbReference type="PROSITE" id="PS00036">
    <property type="entry name" value="BZIP_BASIC"/>
    <property type="match status" value="1"/>
</dbReference>
<sequence length="870" mass="97849">MNKKVNSDLFLLLLLVARLGLEPHIRIINRWNREPESRSVFLGPTSAYTQINFHAPFSSGRYPHPKSIELNELDEATILFSRLNLYDSLRNGGSNLIACIANSLDSEGGDQYHESHNPESPGNGFVDHSIQATGNTMVSNGNTNERESSMRLETVELSPELNFKMYVKSNCVEVMSGCPVQDMDLIEILWKQDIDLGVSRDAYEYDSRQSLELEKLKSVEITKEQDLYNQPEPETCEEASPVPDLLAGLNYTIDSETGEYVIEEFSELTDCHNIDDEILKKDAKLVEAGLLEENGTLGALSHDSYLPFDENNEFCNFTEVFSPTQLTQLLNEDISVDSDYLSQIEDLEKELEQFETLTESSGTSPTTGEMYPNMEDCWPDSTTMLPLLAFSSTHPTSITSLSPHPMHGYPGVTTTSSVHLPSTQQNRPSDSFIGMLQNVSLEVPATEEEFHPTSISSATGPSSVGCAVAESMATLTNDTDPLPKLLLDDDLHLVSLPSNGNEDKTHDDHMDTSSDSVSLTSGQLPSISDYESERSFSDVQFDQVNCNDQQYFTMKPYYSDVPDNCAGEKISFNKRFDYSVPKSSGMSASNFLHHNHSYHLPFTSDESRNKPITKDKSKPSDETCNKDEKRAKELKLPISIHDIINLAIDEYNERLSKYELTEAQLTLIRDIRRRGKNKVAAQNCRKRKMDQISSLKQDLSFLQREKMQLKSKQNHLLQEKQRFEDKYKQLYDLVLQSSNAKPPNPPHNLPVHRNDRLAHSTSSELFSDDDSDPNRVYAFRCIGKGKTAARTFCAIMSLLPPPEKFEGFNNSLSTALEKVCSKSMMKAVEGAVGITAKGYQKMSDSKVYGEEIMVEKLECIGHSRKEWEQD</sequence>
<dbReference type="PANTHER" id="PTHR24411:SF55">
    <property type="entry name" value="SEGMENTATION PROTEIN CAP'N'COLLAR"/>
    <property type="match status" value="1"/>
</dbReference>
<gene>
    <name evidence="10" type="ORF">HNY73_009997</name>
</gene>
<evidence type="ECO:0000256" key="7">
    <source>
        <dbReference type="SAM" id="MobiDB-lite"/>
    </source>
</evidence>
<name>A0A8T0F4H2_ARGBR</name>
<evidence type="ECO:0000256" key="1">
    <source>
        <dbReference type="ARBA" id="ARBA00023015"/>
    </source>
</evidence>
<dbReference type="EMBL" id="JABXBU010000030">
    <property type="protein sequence ID" value="KAF8784300.1"/>
    <property type="molecule type" value="Genomic_DNA"/>
</dbReference>
<dbReference type="CDD" id="cd14698">
    <property type="entry name" value="bZIP_CNC"/>
    <property type="match status" value="1"/>
</dbReference>
<keyword evidence="5" id="KW-0539">Nucleus</keyword>
<dbReference type="InterPro" id="IPR047167">
    <property type="entry name" value="NFE2-like"/>
</dbReference>
<dbReference type="SMART" id="SM00338">
    <property type="entry name" value="BRLZ"/>
    <property type="match status" value="1"/>
</dbReference>
<dbReference type="Pfam" id="PF03131">
    <property type="entry name" value="bZIP_Maf"/>
    <property type="match status" value="1"/>
</dbReference>
<feature type="region of interest" description="Disordered" evidence="7">
    <location>
        <begin position="600"/>
        <end position="628"/>
    </location>
</feature>
<keyword evidence="3" id="KW-0010">Activator</keyword>
<dbReference type="InterPro" id="IPR046347">
    <property type="entry name" value="bZIP_sf"/>
</dbReference>
<dbReference type="Proteomes" id="UP000807504">
    <property type="component" value="Unassembled WGS sequence"/>
</dbReference>
<dbReference type="AlphaFoldDB" id="A0A8T0F4H2"/>
<protein>
    <submittedName>
        <fullName evidence="10">Segmentation protein cap'n'collar like protein</fullName>
    </submittedName>
</protein>
<dbReference type="InterPro" id="IPR004827">
    <property type="entry name" value="bZIP"/>
</dbReference>
<keyword evidence="6" id="KW-0175">Coiled coil</keyword>
<dbReference type="PANTHER" id="PTHR24411">
    <property type="entry name" value="NUCLEAR FACTOR ERYTHROID 2-RELATED FACTOR"/>
    <property type="match status" value="1"/>
</dbReference>